<dbReference type="AlphaFoldDB" id="A0A9W7F924"/>
<dbReference type="PANTHER" id="PTHR31302:SF0">
    <property type="entry name" value="TRANSMEMBRANE PROTEIN WITH METALLOPHOSPHOESTERASE DOMAIN"/>
    <property type="match status" value="1"/>
</dbReference>
<feature type="transmembrane region" description="Helical" evidence="1">
    <location>
        <begin position="149"/>
        <end position="168"/>
    </location>
</feature>
<proteinExistence type="predicted"/>
<dbReference type="InterPro" id="IPR029052">
    <property type="entry name" value="Metallo-depent_PP-like"/>
</dbReference>
<keyword evidence="1" id="KW-1133">Transmembrane helix</keyword>
<accession>A0A9W7F924</accession>
<name>A0A9W7F924_9STRA</name>
<comment type="caution">
    <text evidence="3">The sequence shown here is derived from an EMBL/GenBank/DDBJ whole genome shotgun (WGS) entry which is preliminary data.</text>
</comment>
<sequence>MLTLTTMCIGTASWILLSLIIMIAAAPTLGIVILCLPLATWLFKAILYYIHGVMVSPLISPSHNLTLPLVGVKTNTLTCIYATVFLLSFIAGSGARSWPRGSSANLFCVLFYNTFGAWVMVLVAVYAVDVVFRLAEAAGKKPGKKNKALAAWALSFTFLLQSAILSYTTPTITRVVLPVRNLSPCLSGYRICLLSDVHVGPLVSKFDSSRALDVCSEQNSDAIALSGDLGDEKYVEGGWIDDNLQPYKDFSAAEGGAKVFWTSGNHENIVGIKGWRAAADKFGIRNVENDHFVHLVEREDGCTGNISFVGIADEGGGRMRDQGVYDDGIALPDIEGAMSGLRNESGVTGLGGPVVLLSHTPTNFQKNVDNGVDVMLSGHTHGGHVFPFHFFMFSFDGSSGLFETKRGEGEGEGGGGGRGWMYVSEGVVGWGPRVRLFSRPEIAIIELTTDSEEFDREPEGDTALRVGQIFSWFSYAAVPLACLSCLVVNVRQWRGEKEGKIG</sequence>
<evidence type="ECO:0000256" key="1">
    <source>
        <dbReference type="SAM" id="Phobius"/>
    </source>
</evidence>
<feature type="transmembrane region" description="Helical" evidence="1">
    <location>
        <begin position="79"/>
        <end position="98"/>
    </location>
</feature>
<feature type="transmembrane region" description="Helical" evidence="1">
    <location>
        <begin position="104"/>
        <end position="128"/>
    </location>
</feature>
<dbReference type="Gene3D" id="3.60.21.10">
    <property type="match status" value="1"/>
</dbReference>
<dbReference type="EMBL" id="BRXZ01000194">
    <property type="protein sequence ID" value="GMI07181.1"/>
    <property type="molecule type" value="Genomic_DNA"/>
</dbReference>
<evidence type="ECO:0000259" key="2">
    <source>
        <dbReference type="Pfam" id="PF00149"/>
    </source>
</evidence>
<keyword evidence="4" id="KW-1185">Reference proteome</keyword>
<dbReference type="SUPFAM" id="SSF56300">
    <property type="entry name" value="Metallo-dependent phosphatases"/>
    <property type="match status" value="1"/>
</dbReference>
<dbReference type="InterPro" id="IPR051158">
    <property type="entry name" value="Metallophosphoesterase_sf"/>
</dbReference>
<dbReference type="Pfam" id="PF00149">
    <property type="entry name" value="Metallophos"/>
    <property type="match status" value="1"/>
</dbReference>
<organism evidence="3 4">
    <name type="scientific">Triparma retinervis</name>
    <dbReference type="NCBI Taxonomy" id="2557542"/>
    <lineage>
        <taxon>Eukaryota</taxon>
        <taxon>Sar</taxon>
        <taxon>Stramenopiles</taxon>
        <taxon>Ochrophyta</taxon>
        <taxon>Bolidophyceae</taxon>
        <taxon>Parmales</taxon>
        <taxon>Triparmaceae</taxon>
        <taxon>Triparma</taxon>
    </lineage>
</organism>
<dbReference type="PANTHER" id="PTHR31302">
    <property type="entry name" value="TRANSMEMBRANE PROTEIN WITH METALLOPHOSPHOESTERASE DOMAIN-RELATED"/>
    <property type="match status" value="1"/>
</dbReference>
<evidence type="ECO:0000313" key="4">
    <source>
        <dbReference type="Proteomes" id="UP001165082"/>
    </source>
</evidence>
<protein>
    <recommendedName>
        <fullName evidence="2">Calcineurin-like phosphoesterase domain-containing protein</fullName>
    </recommendedName>
</protein>
<keyword evidence="1" id="KW-0812">Transmembrane</keyword>
<dbReference type="OrthoDB" id="196094at2759"/>
<dbReference type="GO" id="GO:0016787">
    <property type="term" value="F:hydrolase activity"/>
    <property type="evidence" value="ECO:0007669"/>
    <property type="project" value="InterPro"/>
</dbReference>
<evidence type="ECO:0000313" key="3">
    <source>
        <dbReference type="EMBL" id="GMI07181.1"/>
    </source>
</evidence>
<feature type="transmembrane region" description="Helical" evidence="1">
    <location>
        <begin position="12"/>
        <end position="40"/>
    </location>
</feature>
<reference evidence="3" key="1">
    <citation type="submission" date="2022-07" db="EMBL/GenBank/DDBJ databases">
        <title>Genome analysis of Parmales, a sister group of diatoms, reveals the evolutionary specialization of diatoms from phago-mixotrophs to photoautotrophs.</title>
        <authorList>
            <person name="Ban H."/>
            <person name="Sato S."/>
            <person name="Yoshikawa S."/>
            <person name="Kazumasa Y."/>
            <person name="Nakamura Y."/>
            <person name="Ichinomiya M."/>
            <person name="Saitoh K."/>
            <person name="Sato N."/>
            <person name="Blanc-Mathieu R."/>
            <person name="Endo H."/>
            <person name="Kuwata A."/>
            <person name="Ogata H."/>
        </authorList>
    </citation>
    <scope>NUCLEOTIDE SEQUENCE</scope>
</reference>
<keyword evidence="1" id="KW-0472">Membrane</keyword>
<dbReference type="InterPro" id="IPR004843">
    <property type="entry name" value="Calcineurin-like_PHP"/>
</dbReference>
<feature type="transmembrane region" description="Helical" evidence="1">
    <location>
        <begin position="46"/>
        <end position="67"/>
    </location>
</feature>
<feature type="transmembrane region" description="Helical" evidence="1">
    <location>
        <begin position="472"/>
        <end position="490"/>
    </location>
</feature>
<gene>
    <name evidence="3" type="ORF">TrRE_jg4928</name>
</gene>
<feature type="domain" description="Calcineurin-like phosphoesterase" evidence="2">
    <location>
        <begin position="190"/>
        <end position="382"/>
    </location>
</feature>
<dbReference type="Proteomes" id="UP001165082">
    <property type="component" value="Unassembled WGS sequence"/>
</dbReference>